<name>A0ABD5UMD4_9EURY</name>
<keyword evidence="6" id="KW-0333">Golgi apparatus</keyword>
<comment type="subcellular location">
    <subcellularLocation>
        <location evidence="1">Golgi apparatus membrane</location>
        <topology evidence="1">Single-pass type II membrane protein</topology>
    </subcellularLocation>
</comment>
<sequence>MGTEAALHRHGDLMQGFGISRLQFDIYEPEQTSPFLETRSNTLLEETPLEAMYVISNSMQQRGSNTLREQLDACLGTIRDDFFEQENYAERDDRPTVKFWNISWAAWGGNDASAAVKEFIEREWDDFEAFGGYLRQELTVDGTEPFLIGGFGGLGRTYSNVKEGEWVETNVSLARAFDAVSNWTGDNPANETVSQGAHIAFQEENFAGYEALADDLDIEFIPVVQPGFDDRQNKCWGSNRYIPRSPGHLEAMFDVADNYGTTDRVDVASFNDWGEGHQIEPGSYRNEDYETEYLEVVKSFVTEDS</sequence>
<dbReference type="AlphaFoldDB" id="A0ABD5UMD4"/>
<keyword evidence="7" id="KW-0472">Membrane</keyword>
<dbReference type="Pfam" id="PF16317">
    <property type="entry name" value="Glyco_hydro_99"/>
    <property type="match status" value="1"/>
</dbReference>
<keyword evidence="3" id="KW-0378">Hydrolase</keyword>
<comment type="caution">
    <text evidence="8">The sequence shown here is derived from an EMBL/GenBank/DDBJ whole genome shotgun (WGS) entry which is preliminary data.</text>
</comment>
<keyword evidence="2" id="KW-0812">Transmembrane</keyword>
<evidence type="ECO:0000256" key="4">
    <source>
        <dbReference type="ARBA" id="ARBA00022968"/>
    </source>
</evidence>
<evidence type="ECO:0000256" key="1">
    <source>
        <dbReference type="ARBA" id="ARBA00004323"/>
    </source>
</evidence>
<keyword evidence="5" id="KW-1133">Transmembrane helix</keyword>
<dbReference type="InterPro" id="IPR026071">
    <property type="entry name" value="Glyco_Hydrolase_99"/>
</dbReference>
<protein>
    <submittedName>
        <fullName evidence="8">Uncharacterized protein</fullName>
    </submittedName>
</protein>
<proteinExistence type="predicted"/>
<dbReference type="GO" id="GO:0016787">
    <property type="term" value="F:hydrolase activity"/>
    <property type="evidence" value="ECO:0007669"/>
    <property type="project" value="UniProtKB-KW"/>
</dbReference>
<dbReference type="Proteomes" id="UP001596333">
    <property type="component" value="Unassembled WGS sequence"/>
</dbReference>
<keyword evidence="9" id="KW-1185">Reference proteome</keyword>
<keyword evidence="4" id="KW-0735">Signal-anchor</keyword>
<dbReference type="Gene3D" id="3.20.20.80">
    <property type="entry name" value="Glycosidases"/>
    <property type="match status" value="1"/>
</dbReference>
<evidence type="ECO:0000313" key="8">
    <source>
        <dbReference type="EMBL" id="MFC6889680.1"/>
    </source>
</evidence>
<evidence type="ECO:0000256" key="5">
    <source>
        <dbReference type="ARBA" id="ARBA00022989"/>
    </source>
</evidence>
<gene>
    <name evidence="8" type="ORF">ACFQEY_11715</name>
</gene>
<organism evidence="8 9">
    <name type="scientific">Halorubrum trueperi</name>
    <dbReference type="NCBI Taxonomy" id="2004704"/>
    <lineage>
        <taxon>Archaea</taxon>
        <taxon>Methanobacteriati</taxon>
        <taxon>Methanobacteriota</taxon>
        <taxon>Stenosarchaea group</taxon>
        <taxon>Halobacteria</taxon>
        <taxon>Halobacteriales</taxon>
        <taxon>Haloferacaceae</taxon>
        <taxon>Halorubrum</taxon>
    </lineage>
</organism>
<evidence type="ECO:0000256" key="6">
    <source>
        <dbReference type="ARBA" id="ARBA00023034"/>
    </source>
</evidence>
<reference evidence="8 9" key="1">
    <citation type="journal article" date="2019" name="Int. J. Syst. Evol. Microbiol.">
        <title>The Global Catalogue of Microorganisms (GCM) 10K type strain sequencing project: providing services to taxonomists for standard genome sequencing and annotation.</title>
        <authorList>
            <consortium name="The Broad Institute Genomics Platform"/>
            <consortium name="The Broad Institute Genome Sequencing Center for Infectious Disease"/>
            <person name="Wu L."/>
            <person name="Ma J."/>
        </authorList>
    </citation>
    <scope>NUCLEOTIDE SEQUENCE [LARGE SCALE GENOMIC DNA]</scope>
    <source>
        <strain evidence="8 9">Y73</strain>
    </source>
</reference>
<dbReference type="EMBL" id="JBHSXI010000012">
    <property type="protein sequence ID" value="MFC6889680.1"/>
    <property type="molecule type" value="Genomic_DNA"/>
</dbReference>
<evidence type="ECO:0000313" key="9">
    <source>
        <dbReference type="Proteomes" id="UP001596333"/>
    </source>
</evidence>
<dbReference type="RefSeq" id="WP_379768709.1">
    <property type="nucleotide sequence ID" value="NZ_JBHSXI010000012.1"/>
</dbReference>
<evidence type="ECO:0000256" key="3">
    <source>
        <dbReference type="ARBA" id="ARBA00022801"/>
    </source>
</evidence>
<accession>A0ABD5UMD4</accession>
<evidence type="ECO:0000256" key="7">
    <source>
        <dbReference type="ARBA" id="ARBA00023136"/>
    </source>
</evidence>
<evidence type="ECO:0000256" key="2">
    <source>
        <dbReference type="ARBA" id="ARBA00022692"/>
    </source>
</evidence>